<dbReference type="RefSeq" id="WP_144848841.1">
    <property type="nucleotide sequence ID" value="NZ_VMRJ01000003.1"/>
</dbReference>
<organism evidence="1 2">
    <name type="scientific">Hymenobacter setariae</name>
    <dbReference type="NCBI Taxonomy" id="2594794"/>
    <lineage>
        <taxon>Bacteria</taxon>
        <taxon>Pseudomonadati</taxon>
        <taxon>Bacteroidota</taxon>
        <taxon>Cytophagia</taxon>
        <taxon>Cytophagales</taxon>
        <taxon>Hymenobacteraceae</taxon>
        <taxon>Hymenobacter</taxon>
    </lineage>
</organism>
<dbReference type="Proteomes" id="UP000317624">
    <property type="component" value="Unassembled WGS sequence"/>
</dbReference>
<keyword evidence="2" id="KW-1185">Reference proteome</keyword>
<dbReference type="Gene3D" id="2.30.320.10">
    <property type="entry name" value="YwqG-like"/>
    <property type="match status" value="1"/>
</dbReference>
<dbReference type="PANTHER" id="PTHR36436:SF6">
    <property type="entry name" value="SLL5081 PROTEIN"/>
    <property type="match status" value="1"/>
</dbReference>
<dbReference type="SUPFAM" id="SSF103032">
    <property type="entry name" value="Hypothetical protein YwqG"/>
    <property type="match status" value="1"/>
</dbReference>
<dbReference type="PANTHER" id="PTHR36436">
    <property type="entry name" value="SLL5081 PROTEIN"/>
    <property type="match status" value="1"/>
</dbReference>
<dbReference type="EMBL" id="VMRJ01000003">
    <property type="protein sequence ID" value="TVT40623.1"/>
    <property type="molecule type" value="Genomic_DNA"/>
</dbReference>
<protein>
    <submittedName>
        <fullName evidence="1">DUF1963 domain-containing protein</fullName>
    </submittedName>
</protein>
<evidence type="ECO:0000313" key="1">
    <source>
        <dbReference type="EMBL" id="TVT40623.1"/>
    </source>
</evidence>
<dbReference type="InterPro" id="IPR035948">
    <property type="entry name" value="YwqG-like_sf"/>
</dbReference>
<evidence type="ECO:0000313" key="2">
    <source>
        <dbReference type="Proteomes" id="UP000317624"/>
    </source>
</evidence>
<dbReference type="AlphaFoldDB" id="A0A558BVZ2"/>
<name>A0A558BVZ2_9BACT</name>
<dbReference type="InterPro" id="IPR015315">
    <property type="entry name" value="DUF1963"/>
</dbReference>
<sequence length="244" mass="27428">MHIEQALANQLRTRLQSLLRTRHLLLPTPAERPATSQLCSHIGGDPYFEAGESWPTNPETGQPLELIFQLVSLNGELLWPFEAQVVQFYHNYHWGELPYDDSYPADFQLKTYRRICPERQVLLPRPGLLPALAFTALHTQPAPSLPDDDELADLAPDVQALCEQLRPDDWRTAYHEAVTELAGEPDLGSWVGGYAQWLQGAYPTGNFWLQIDSTADFAWGDSGLLYFCVDGSDPATISFQLQSC</sequence>
<dbReference type="OrthoDB" id="4929513at2"/>
<dbReference type="Pfam" id="PF09234">
    <property type="entry name" value="DUF1963"/>
    <property type="match status" value="1"/>
</dbReference>
<comment type="caution">
    <text evidence="1">The sequence shown here is derived from an EMBL/GenBank/DDBJ whole genome shotgun (WGS) entry which is preliminary data.</text>
</comment>
<proteinExistence type="predicted"/>
<gene>
    <name evidence="1" type="ORF">FNT36_14230</name>
</gene>
<reference evidence="1 2" key="1">
    <citation type="submission" date="2019-07" db="EMBL/GenBank/DDBJ databases">
        <title>Hymenobacter sp. straun FUR1 Genome sequencing and assembly.</title>
        <authorList>
            <person name="Chhetri G."/>
        </authorList>
    </citation>
    <scope>NUCLEOTIDE SEQUENCE [LARGE SCALE GENOMIC DNA]</scope>
    <source>
        <strain evidence="1 2">Fur1</strain>
    </source>
</reference>
<accession>A0A558BVZ2</accession>